<dbReference type="InterPro" id="IPR054353">
    <property type="entry name" value="IstA-like_C"/>
</dbReference>
<organism evidence="3 4">
    <name type="scientific">Mycolicibacterium chubuense (strain NBB4)</name>
    <name type="common">Mycobacterium chubuense</name>
    <dbReference type="NCBI Taxonomy" id="710421"/>
    <lineage>
        <taxon>Bacteria</taxon>
        <taxon>Bacillati</taxon>
        <taxon>Actinomycetota</taxon>
        <taxon>Actinomycetes</taxon>
        <taxon>Mycobacteriales</taxon>
        <taxon>Mycobacteriaceae</taxon>
        <taxon>Mycolicibacterium</taxon>
    </lineage>
</organism>
<evidence type="ECO:0000259" key="2">
    <source>
        <dbReference type="Pfam" id="PF22483"/>
    </source>
</evidence>
<proteinExistence type="predicted"/>
<reference evidence="3 4" key="1">
    <citation type="submission" date="2012-06" db="EMBL/GenBank/DDBJ databases">
        <title>Complete sequence of plasmid 2 of Mycobacterium chubuense NBB4.</title>
        <authorList>
            <consortium name="US DOE Joint Genome Institute"/>
            <person name="Lucas S."/>
            <person name="Han J."/>
            <person name="Lapidus A."/>
            <person name="Cheng J.-F."/>
            <person name="Goodwin L."/>
            <person name="Pitluck S."/>
            <person name="Peters L."/>
            <person name="Mikhailova N."/>
            <person name="Teshima H."/>
            <person name="Detter J.C."/>
            <person name="Han C."/>
            <person name="Tapia R."/>
            <person name="Land M."/>
            <person name="Hauser L."/>
            <person name="Kyrpides N."/>
            <person name="Ivanova N."/>
            <person name="Pagani I."/>
            <person name="Mattes T."/>
            <person name="Holmes A."/>
            <person name="Rutledge P."/>
            <person name="Paulsen I."/>
            <person name="Coleman N."/>
            <person name="Woyke T."/>
        </authorList>
    </citation>
    <scope>NUCLEOTIDE SEQUENCE [LARGE SCALE GENOMIC DNA]</scope>
    <source>
        <strain evidence="3 4">NBB4</strain>
        <plasmid evidence="3 4">pMYCCH.02</plasmid>
    </source>
</reference>
<dbReference type="Proteomes" id="UP000006057">
    <property type="component" value="Plasmid pMYCCH.02"/>
</dbReference>
<feature type="region of interest" description="Disordered" evidence="1">
    <location>
        <begin position="511"/>
        <end position="542"/>
    </location>
</feature>
<evidence type="ECO:0000313" key="3">
    <source>
        <dbReference type="EMBL" id="AFM20661.1"/>
    </source>
</evidence>
<dbReference type="NCBIfam" id="NF033546">
    <property type="entry name" value="transpos_IS21"/>
    <property type="match status" value="1"/>
</dbReference>
<dbReference type="KEGG" id="mcb:Mycch_6061"/>
<dbReference type="RefSeq" id="WP_014805901.1">
    <property type="nucleotide sequence ID" value="NC_018023.1"/>
</dbReference>
<geneLocation type="plasmid" evidence="3 4">
    <name>pMYCCH.02</name>
</geneLocation>
<dbReference type="Pfam" id="PF22483">
    <property type="entry name" value="Mu-transpos_C_2"/>
    <property type="match status" value="1"/>
</dbReference>
<evidence type="ECO:0000256" key="1">
    <source>
        <dbReference type="SAM" id="MobiDB-lite"/>
    </source>
</evidence>
<dbReference type="PANTHER" id="PTHR35004:SF7">
    <property type="entry name" value="INTEGRASE PROTEIN"/>
    <property type="match status" value="1"/>
</dbReference>
<dbReference type="AlphaFoldDB" id="I4BTQ4"/>
<sequence length="542" mass="60874">MVPPRPRVELYAAIRRDSRIGLSSREIERKYHVGWRTVRAALDSVWPAPRKAYPKRGSKLDPFKPAIDAMLRTDLDAPRKQRHTIKRIYDRLIDEHAMTDVSYRRVRDYVAERKAQIRVEAGRAPTQVFIAQTHKPGAEAEVDFGEVAIRLRGKLVTVYLFAFRMSFSGKAVHRAFISGGFEAFFEGHVHAFEVLGGIPYGKVRYDNLKAAVSRVLGFARYRQEADRWLGFRETWGIEPFYCQPGIEGAHEKGGVEGDVGWFRRNHMVPVPDVGSLDELNHMIDGWDLADDNRRIGLRPYTIGEHFAVEKPLLKPLPAERCETGRWFHPRVDRFSQVTVQANRYSVPVRLIGRQSRALLHANRIEIYDSTRLVARHERFMGKGGSQLDLDHYLEGLLRKPGALPGATALEQARAAGKFTPVHDAWWAAACKAHGDRDGTKALIEVLLLHRHLAHEQVVAGIAAALHSGALTADAVAVEARRIADDTSAPTPADSNPAANPIVSLTERRLAQLPPDTRPPPSVTHYDQLLRLRPTAQEGTPNQ</sequence>
<name>I4BTQ4_MYCCN</name>
<accession>I4BTQ4</accession>
<gene>
    <name evidence="3" type="ordered locus">Mycch_6061</name>
</gene>
<dbReference type="PATRIC" id="fig|710421.3.peg.6034"/>
<keyword evidence="3" id="KW-0614">Plasmid</keyword>
<dbReference type="OrthoDB" id="2065409at2"/>
<evidence type="ECO:0000313" key="4">
    <source>
        <dbReference type="Proteomes" id="UP000006057"/>
    </source>
</evidence>
<keyword evidence="4" id="KW-1185">Reference proteome</keyword>
<feature type="domain" description="Transposase for insertion sequence element IS21-like C-terminal" evidence="2">
    <location>
        <begin position="316"/>
        <end position="385"/>
    </location>
</feature>
<dbReference type="PANTHER" id="PTHR35004">
    <property type="entry name" value="TRANSPOSASE RV3428C-RELATED"/>
    <property type="match status" value="1"/>
</dbReference>
<protein>
    <submittedName>
        <fullName evidence="3">Transposase</fullName>
    </submittedName>
</protein>
<dbReference type="HOGENOM" id="CLU_020626_2_0_11"/>
<dbReference type="EMBL" id="CP003055">
    <property type="protein sequence ID" value="AFM20661.1"/>
    <property type="molecule type" value="Genomic_DNA"/>
</dbReference>